<keyword evidence="4" id="KW-1185">Reference proteome</keyword>
<feature type="compositionally biased region" description="Basic residues" evidence="1">
    <location>
        <begin position="106"/>
        <end position="123"/>
    </location>
</feature>
<sequence>MSRRRTNAASYELLNSEPEQTDQPDGFIDEQWVEPHKKFPWKTILFISFFFVAGASLYFVVTGTLQHLDILSNKRDIILNGSRKAALGWRGISLSITLLIPPLSRHSFKSKSSSPKRHNKSSKVSKQNRDPNKKTKVDNLRRVDKPKSLEQAFKTLAADDFVSYLEHLKILYPGSKLTWLKEGEANLEYFFNYTLLENMYRDEQNLPVVGYSAASLVMSETFQKFLREAEILNAELVGSKRRDPNVDLLIDLVKMCLCERSNMFELEELVVKGRDTLSHTVVRFIHLKITAKSERLKNRLNGIVCATVTARLHAQ</sequence>
<proteinExistence type="predicted"/>
<protein>
    <submittedName>
        <fullName evidence="3">Uncharacterized protein</fullName>
    </submittedName>
</protein>
<dbReference type="OrthoDB" id="5597044at2759"/>
<name>A0A4C2A2K6_EUMVA</name>
<comment type="caution">
    <text evidence="3">The sequence shown here is derived from an EMBL/GenBank/DDBJ whole genome shotgun (WGS) entry which is preliminary data.</text>
</comment>
<gene>
    <name evidence="3" type="ORF">EVAR_67698_1</name>
</gene>
<dbReference type="Proteomes" id="UP000299102">
    <property type="component" value="Unassembled WGS sequence"/>
</dbReference>
<dbReference type="STRING" id="151549.A0A4C2A2K6"/>
<organism evidence="3 4">
    <name type="scientific">Eumeta variegata</name>
    <name type="common">Bagworm moth</name>
    <name type="synonym">Eumeta japonica</name>
    <dbReference type="NCBI Taxonomy" id="151549"/>
    <lineage>
        <taxon>Eukaryota</taxon>
        <taxon>Metazoa</taxon>
        <taxon>Ecdysozoa</taxon>
        <taxon>Arthropoda</taxon>
        <taxon>Hexapoda</taxon>
        <taxon>Insecta</taxon>
        <taxon>Pterygota</taxon>
        <taxon>Neoptera</taxon>
        <taxon>Endopterygota</taxon>
        <taxon>Lepidoptera</taxon>
        <taxon>Glossata</taxon>
        <taxon>Ditrysia</taxon>
        <taxon>Tineoidea</taxon>
        <taxon>Psychidae</taxon>
        <taxon>Oiketicinae</taxon>
        <taxon>Eumeta</taxon>
    </lineage>
</organism>
<dbReference type="InterPro" id="IPR019308">
    <property type="entry name" value="TMEM214"/>
</dbReference>
<keyword evidence="2" id="KW-1133">Transmembrane helix</keyword>
<keyword evidence="2" id="KW-0812">Transmembrane</keyword>
<dbReference type="Pfam" id="PF10151">
    <property type="entry name" value="TMEM214"/>
    <property type="match status" value="1"/>
</dbReference>
<keyword evidence="2" id="KW-0472">Membrane</keyword>
<evidence type="ECO:0000313" key="3">
    <source>
        <dbReference type="EMBL" id="GBP93972.1"/>
    </source>
</evidence>
<evidence type="ECO:0000256" key="1">
    <source>
        <dbReference type="SAM" id="MobiDB-lite"/>
    </source>
</evidence>
<feature type="region of interest" description="Disordered" evidence="1">
    <location>
        <begin position="105"/>
        <end position="141"/>
    </location>
</feature>
<accession>A0A4C2A2K6</accession>
<feature type="compositionally biased region" description="Basic and acidic residues" evidence="1">
    <location>
        <begin position="127"/>
        <end position="141"/>
    </location>
</feature>
<dbReference type="AlphaFoldDB" id="A0A4C2A2K6"/>
<evidence type="ECO:0000256" key="2">
    <source>
        <dbReference type="SAM" id="Phobius"/>
    </source>
</evidence>
<evidence type="ECO:0000313" key="4">
    <source>
        <dbReference type="Proteomes" id="UP000299102"/>
    </source>
</evidence>
<reference evidence="3 4" key="1">
    <citation type="journal article" date="2019" name="Commun. Biol.">
        <title>The bagworm genome reveals a unique fibroin gene that provides high tensile strength.</title>
        <authorList>
            <person name="Kono N."/>
            <person name="Nakamura H."/>
            <person name="Ohtoshi R."/>
            <person name="Tomita M."/>
            <person name="Numata K."/>
            <person name="Arakawa K."/>
        </authorList>
    </citation>
    <scope>NUCLEOTIDE SEQUENCE [LARGE SCALE GENOMIC DNA]</scope>
</reference>
<feature type="transmembrane region" description="Helical" evidence="2">
    <location>
        <begin position="44"/>
        <end position="65"/>
    </location>
</feature>
<dbReference type="EMBL" id="BGZK01002439">
    <property type="protein sequence ID" value="GBP93972.1"/>
    <property type="molecule type" value="Genomic_DNA"/>
</dbReference>